<organism evidence="5 6">
    <name type="scientific">Dioszegia hungarica</name>
    <dbReference type="NCBI Taxonomy" id="4972"/>
    <lineage>
        <taxon>Eukaryota</taxon>
        <taxon>Fungi</taxon>
        <taxon>Dikarya</taxon>
        <taxon>Basidiomycota</taxon>
        <taxon>Agaricomycotina</taxon>
        <taxon>Tremellomycetes</taxon>
        <taxon>Tremellales</taxon>
        <taxon>Bulleribasidiaceae</taxon>
        <taxon>Dioszegia</taxon>
    </lineage>
</organism>
<reference evidence="5" key="1">
    <citation type="journal article" date="2022" name="G3 (Bethesda)">
        <title>High quality genome of the basidiomycete yeast Dioszegia hungarica PDD-24b-2 isolated from cloud water.</title>
        <authorList>
            <person name="Jarrige D."/>
            <person name="Haridas S."/>
            <person name="Bleykasten-Grosshans C."/>
            <person name="Joly M."/>
            <person name="Nadalig T."/>
            <person name="Sancelme M."/>
            <person name="Vuilleumier S."/>
            <person name="Grigoriev I.V."/>
            <person name="Amato P."/>
            <person name="Bringel F."/>
        </authorList>
    </citation>
    <scope>NUCLEOTIDE SEQUENCE</scope>
    <source>
        <strain evidence="5">PDD-24b-2</strain>
    </source>
</reference>
<dbReference type="InterPro" id="IPR025151">
    <property type="entry name" value="ELYS_dom"/>
</dbReference>
<feature type="compositionally biased region" description="Pro residues" evidence="3">
    <location>
        <begin position="684"/>
        <end position="696"/>
    </location>
</feature>
<dbReference type="Proteomes" id="UP001164286">
    <property type="component" value="Unassembled WGS sequence"/>
</dbReference>
<evidence type="ECO:0000313" key="6">
    <source>
        <dbReference type="Proteomes" id="UP001164286"/>
    </source>
</evidence>
<dbReference type="GO" id="GO:0005634">
    <property type="term" value="C:nucleus"/>
    <property type="evidence" value="ECO:0007669"/>
    <property type="project" value="UniProtKB-SubCell"/>
</dbReference>
<proteinExistence type="predicted"/>
<feature type="compositionally biased region" description="Basic and acidic residues" evidence="3">
    <location>
        <begin position="387"/>
        <end position="396"/>
    </location>
</feature>
<keyword evidence="6" id="KW-1185">Reference proteome</keyword>
<comment type="caution">
    <text evidence="5">The sequence shown here is derived from an EMBL/GenBank/DDBJ whole genome shotgun (WGS) entry which is preliminary data.</text>
</comment>
<keyword evidence="2" id="KW-0539">Nucleus</keyword>
<accession>A0AA38HFP3</accession>
<evidence type="ECO:0000313" key="5">
    <source>
        <dbReference type="EMBL" id="KAI9638049.1"/>
    </source>
</evidence>
<feature type="compositionally biased region" description="Low complexity" evidence="3">
    <location>
        <begin position="784"/>
        <end position="799"/>
    </location>
</feature>
<feature type="compositionally biased region" description="Polar residues" evidence="3">
    <location>
        <begin position="406"/>
        <end position="417"/>
    </location>
</feature>
<feature type="compositionally biased region" description="Low complexity" evidence="3">
    <location>
        <begin position="745"/>
        <end position="759"/>
    </location>
</feature>
<feature type="compositionally biased region" description="Low complexity" evidence="3">
    <location>
        <begin position="671"/>
        <end position="683"/>
    </location>
</feature>
<protein>
    <submittedName>
        <fullName evidence="5">Nuclear pore complex assembly-domain-containing protein</fullName>
    </submittedName>
</protein>
<sequence length="822" mass="86929">MTAVDGFSIPQTVLRYFDFSATPYTEAFGRDVARRRGSYPGGQLFLDQLLGLASIDGPTLYPPTSPAGLRRLIHTIRSAQIDRLKQDCFICYLLLDSDRASAPTIPNGNGVHHDEDMDGESGMELVKADKGKGKGRAKDLEAGGQAEEFARRRCLPQVWRGFMFGYWALDHGMWEDAVQSLINPAITSLNFLPSIFSLLSTHVSPPSSALSLIHTLFTALSPPLDTDDLIALRAVSLAATSSLSDCFNFIRVQPPASQQSIRETIYNWAFGAPRIPVGKGPAGVQGSVLTQLLHLPLQPEESAHLVHFLTHPPRSISPAALDLLHELVTVRLIHQGQYAECLALDKELAGSGAGKEEDRQKRRERVKEFISILPAAQRRVLELDGEVRREEGRMGDGDNGMEVDTEMSSAGPSTKSNGDVLAPKPMRLPALLSLTGTGDGSAGRPSSPAQRVVTAPARNVSSPFAGPPQFARTDSPSALPGTPTRGPGTPVQRLASGSPFMQPQRSVEVPRPARRIIDDDDEEEEAREGGMGGSMLNGIGRNGRQRQTSGRSTAAPAKEKEAGSNTEMETEEVGPKPAPATAAASQEKQVSGDMAPPPVPASSKPTSRKSSRQTLAPKQRDPSPPPPSTARSTRRQSTAPPPESDPPAPAAASASSARKTAKSRQVEADESGPSSFSMPGSFTPAPPTPSSVPPPKSRMTRSASRAVLDEDHPNPGPPAKRTRTRTAPGPSAGAGAGAGDRRKAASPTPSAAASEAPEGTGRRTTRRGTREPSVASSTGRRGVTPAASASARGGSPTGSVVSTRSKGGREGSMTPRVTRTRK</sequence>
<dbReference type="AlphaFoldDB" id="A0AA38HFP3"/>
<evidence type="ECO:0000259" key="4">
    <source>
        <dbReference type="Pfam" id="PF13934"/>
    </source>
</evidence>
<evidence type="ECO:0000256" key="2">
    <source>
        <dbReference type="ARBA" id="ARBA00023242"/>
    </source>
</evidence>
<dbReference type="EMBL" id="JAKWFO010000003">
    <property type="protein sequence ID" value="KAI9638049.1"/>
    <property type="molecule type" value="Genomic_DNA"/>
</dbReference>
<name>A0AA38HFP3_9TREE</name>
<feature type="compositionally biased region" description="Low complexity" evidence="3">
    <location>
        <begin position="480"/>
        <end position="490"/>
    </location>
</feature>
<dbReference type="RefSeq" id="XP_052947826.1">
    <property type="nucleotide sequence ID" value="XM_053091983.1"/>
</dbReference>
<feature type="compositionally biased region" description="Pro residues" evidence="3">
    <location>
        <begin position="639"/>
        <end position="649"/>
    </location>
</feature>
<gene>
    <name evidence="5" type="ORF">MKK02DRAFT_42431</name>
</gene>
<evidence type="ECO:0000256" key="1">
    <source>
        <dbReference type="ARBA" id="ARBA00004123"/>
    </source>
</evidence>
<feature type="compositionally biased region" description="Low complexity" evidence="3">
    <location>
        <begin position="629"/>
        <end position="638"/>
    </location>
</feature>
<feature type="region of interest" description="Disordered" evidence="3">
    <location>
        <begin position="387"/>
        <end position="822"/>
    </location>
</feature>
<evidence type="ECO:0000256" key="3">
    <source>
        <dbReference type="SAM" id="MobiDB-lite"/>
    </source>
</evidence>
<dbReference type="Pfam" id="PF13934">
    <property type="entry name" value="ELYS"/>
    <property type="match status" value="1"/>
</dbReference>
<feature type="domain" description="ELYS-like" evidence="4">
    <location>
        <begin position="43"/>
        <end position="311"/>
    </location>
</feature>
<dbReference type="GeneID" id="77731188"/>
<comment type="subcellular location">
    <subcellularLocation>
        <location evidence="1">Nucleus</location>
    </subcellularLocation>
</comment>